<proteinExistence type="predicted"/>
<comment type="caution">
    <text evidence="1">The sequence shown here is derived from an EMBL/GenBank/DDBJ whole genome shotgun (WGS) entry which is preliminary data.</text>
</comment>
<name>A0A8J6CDU1_DIALT</name>
<accession>A0A8J6CDU1</accession>
<evidence type="ECO:0000313" key="2">
    <source>
        <dbReference type="Proteomes" id="UP000751190"/>
    </source>
</evidence>
<reference evidence="1" key="1">
    <citation type="submission" date="2021-05" db="EMBL/GenBank/DDBJ databases">
        <title>The genome of the haptophyte Pavlova lutheri (Diacronema luteri, Pavlovales) - a model for lipid biosynthesis in eukaryotic algae.</title>
        <authorList>
            <person name="Hulatt C.J."/>
            <person name="Posewitz M.C."/>
        </authorList>
    </citation>
    <scope>NUCLEOTIDE SEQUENCE</scope>
    <source>
        <strain evidence="1">NIVA-4/92</strain>
    </source>
</reference>
<dbReference type="AlphaFoldDB" id="A0A8J6CDU1"/>
<keyword evidence="2" id="KW-1185">Reference proteome</keyword>
<evidence type="ECO:0000313" key="1">
    <source>
        <dbReference type="EMBL" id="KAG8466220.1"/>
    </source>
</evidence>
<dbReference type="Proteomes" id="UP000751190">
    <property type="component" value="Unassembled WGS sequence"/>
</dbReference>
<gene>
    <name evidence="1" type="ORF">KFE25_001976</name>
</gene>
<sequence>MAHTPSPCELVGATAAERHELAEQCHHERSISGMHQGMGVLANLFGIVDAGVQDELDIEANDPTFLGASDHDAHTHSLQGADQGLKGARIGVGLLDSFPGMIDQLHARNHPRA</sequence>
<dbReference type="EMBL" id="JAGTXO010000008">
    <property type="protein sequence ID" value="KAG8466220.1"/>
    <property type="molecule type" value="Genomic_DNA"/>
</dbReference>
<protein>
    <submittedName>
        <fullName evidence="1">Uncharacterized protein</fullName>
    </submittedName>
</protein>
<organism evidence="1 2">
    <name type="scientific">Diacronema lutheri</name>
    <name type="common">Unicellular marine alga</name>
    <name type="synonym">Monochrysis lutheri</name>
    <dbReference type="NCBI Taxonomy" id="2081491"/>
    <lineage>
        <taxon>Eukaryota</taxon>
        <taxon>Haptista</taxon>
        <taxon>Haptophyta</taxon>
        <taxon>Pavlovophyceae</taxon>
        <taxon>Pavlovales</taxon>
        <taxon>Pavlovaceae</taxon>
        <taxon>Diacronema</taxon>
    </lineage>
</organism>